<proteinExistence type="predicted"/>
<dbReference type="InterPro" id="IPR036866">
    <property type="entry name" value="RibonucZ/Hydroxyglut_hydro"/>
</dbReference>
<dbReference type="PANTHER" id="PTHR47619">
    <property type="entry name" value="METALLO-HYDROLASE YYCJ-RELATED"/>
    <property type="match status" value="1"/>
</dbReference>
<dbReference type="RefSeq" id="WP_009498085.1">
    <property type="nucleotide sequence ID" value="NZ_GL982998.1"/>
</dbReference>
<evidence type="ECO:0000313" key="3">
    <source>
        <dbReference type="Proteomes" id="UP000005316"/>
    </source>
</evidence>
<reference evidence="2 3" key="1">
    <citation type="submission" date="2011-04" db="EMBL/GenBank/DDBJ databases">
        <authorList>
            <person name="Muzny D."/>
            <person name="Qin X."/>
            <person name="Deng J."/>
            <person name="Jiang H."/>
            <person name="Liu Y."/>
            <person name="Qu J."/>
            <person name="Song X.-Z."/>
            <person name="Zhang L."/>
            <person name="Thornton R."/>
            <person name="Coyle M."/>
            <person name="Francisco L."/>
            <person name="Jackson L."/>
            <person name="Javaid M."/>
            <person name="Korchina V."/>
            <person name="Kovar C."/>
            <person name="Mata R."/>
            <person name="Mathew T."/>
            <person name="Ngo R."/>
            <person name="Nguyen L."/>
            <person name="Nguyen N."/>
            <person name="Okwuonu G."/>
            <person name="Ongeri F."/>
            <person name="Pham C."/>
            <person name="Simmons D."/>
            <person name="Wilczek-Boney K."/>
            <person name="Hale W."/>
            <person name="Jakkamsetti A."/>
            <person name="Pham P."/>
            <person name="Ruth R."/>
            <person name="San Lucas F."/>
            <person name="Warren J."/>
            <person name="Zhang J."/>
            <person name="Zhao Z."/>
            <person name="Zhou C."/>
            <person name="Zhu D."/>
            <person name="Lee S."/>
            <person name="Bess C."/>
            <person name="Blankenburg K."/>
            <person name="Forbes L."/>
            <person name="Fu Q."/>
            <person name="Gubbala S."/>
            <person name="Hirani K."/>
            <person name="Jayaseelan J.C."/>
            <person name="Lara F."/>
            <person name="Munidasa M."/>
            <person name="Palculict T."/>
            <person name="Patil S."/>
            <person name="Pu L.-L."/>
            <person name="Saada N."/>
            <person name="Tang L."/>
            <person name="Weissenberger G."/>
            <person name="Zhu Y."/>
            <person name="Hemphill L."/>
            <person name="Shang Y."/>
            <person name="Youmans B."/>
            <person name="Ayvaz T."/>
            <person name="Ross M."/>
            <person name="Santibanez J."/>
            <person name="Aqrawi P."/>
            <person name="Gross S."/>
            <person name="Joshi V."/>
            <person name="Fowler G."/>
            <person name="Nazareth L."/>
            <person name="Reid J."/>
            <person name="Worley K."/>
            <person name="Petrosino J."/>
            <person name="Highlander S."/>
            <person name="Gibbs R."/>
        </authorList>
    </citation>
    <scope>NUCLEOTIDE SEQUENCE [LARGE SCALE GENOMIC DNA]</scope>
    <source>
        <strain evidence="2 3">2681</strain>
    </source>
</reference>
<accession>F9DX63</accession>
<dbReference type="Gene3D" id="3.60.15.10">
    <property type="entry name" value="Ribonuclease Z/Hydroxyacylglutathione hydrolase-like"/>
    <property type="match status" value="1"/>
</dbReference>
<name>F9DX63_9BACL</name>
<dbReference type="InterPro" id="IPR001279">
    <property type="entry name" value="Metallo-B-lactamas"/>
</dbReference>
<sequence length="233" mass="26254">MIEIKTLATGSTGNCYMIDDGRTQLLIECGISFKSIQKALDFKTSNIAGVLVSHEHKDHCKAIKDVADRGLDIYMSQGTADAIGIVHHRIRLIECKKTLKLGTWTILPFDVQHDAAEPFGFLIANDAGDKLLFATDTYYIKYKFSGLTHLMIECNYSQKILEENVEIGRTPEFLKYRVMKSHFSLENLLIFLKANDLSKVQEIHLLHLSDSNSNEQEFKQAVQAATGKLVYVP</sequence>
<evidence type="ECO:0000313" key="2">
    <source>
        <dbReference type="EMBL" id="EGQ21111.1"/>
    </source>
</evidence>
<dbReference type="EMBL" id="AFPZ01000105">
    <property type="protein sequence ID" value="EGQ21111.1"/>
    <property type="molecule type" value="Genomic_DNA"/>
</dbReference>
<dbReference type="eggNOG" id="COG1235">
    <property type="taxonomic scope" value="Bacteria"/>
</dbReference>
<dbReference type="SMART" id="SM00849">
    <property type="entry name" value="Lactamase_B"/>
    <property type="match status" value="1"/>
</dbReference>
<dbReference type="Proteomes" id="UP000005316">
    <property type="component" value="Unassembled WGS sequence"/>
</dbReference>
<evidence type="ECO:0000259" key="1">
    <source>
        <dbReference type="SMART" id="SM00849"/>
    </source>
</evidence>
<dbReference type="InterPro" id="IPR052533">
    <property type="entry name" value="WalJ/YycJ-like"/>
</dbReference>
<dbReference type="HOGENOM" id="CLU_073253_2_0_9"/>
<dbReference type="AlphaFoldDB" id="F9DX63"/>
<dbReference type="PANTHER" id="PTHR47619:SF1">
    <property type="entry name" value="EXODEOXYRIBONUCLEASE WALJ"/>
    <property type="match status" value="1"/>
</dbReference>
<organism evidence="2 3">
    <name type="scientific">Sporosarcina newyorkensis 2681</name>
    <dbReference type="NCBI Taxonomy" id="1027292"/>
    <lineage>
        <taxon>Bacteria</taxon>
        <taxon>Bacillati</taxon>
        <taxon>Bacillota</taxon>
        <taxon>Bacilli</taxon>
        <taxon>Bacillales</taxon>
        <taxon>Caryophanaceae</taxon>
        <taxon>Sporosarcina</taxon>
    </lineage>
</organism>
<feature type="domain" description="Metallo-beta-lactamase" evidence="1">
    <location>
        <begin position="12"/>
        <end position="182"/>
    </location>
</feature>
<comment type="caution">
    <text evidence="2">The sequence shown here is derived from an EMBL/GenBank/DDBJ whole genome shotgun (WGS) entry which is preliminary data.</text>
</comment>
<gene>
    <name evidence="2" type="ORF">HMPREF9372_3394</name>
</gene>
<dbReference type="Pfam" id="PF12706">
    <property type="entry name" value="Lactamase_B_2"/>
    <property type="match status" value="1"/>
</dbReference>
<dbReference type="OrthoDB" id="1846420at2"/>
<protein>
    <submittedName>
        <fullName evidence="2">Metallo-beta-lactamase domain protein</fullName>
    </submittedName>
</protein>
<dbReference type="SUPFAM" id="SSF56281">
    <property type="entry name" value="Metallo-hydrolase/oxidoreductase"/>
    <property type="match status" value="1"/>
</dbReference>